<dbReference type="CDD" id="cd04301">
    <property type="entry name" value="NAT_SF"/>
    <property type="match status" value="1"/>
</dbReference>
<dbReference type="Proteomes" id="UP001179280">
    <property type="component" value="Unassembled WGS sequence"/>
</dbReference>
<protein>
    <submittedName>
        <fullName evidence="4">Ribosomal protein S18 acetylase RimI-like enzyme</fullName>
    </submittedName>
</protein>
<dbReference type="RefSeq" id="WP_204466208.1">
    <property type="nucleotide sequence ID" value="NZ_JAFBCV010000005.1"/>
</dbReference>
<dbReference type="PANTHER" id="PTHR42919:SF8">
    <property type="entry name" value="N-ALPHA-ACETYLTRANSFERASE 50"/>
    <property type="match status" value="1"/>
</dbReference>
<dbReference type="InterPro" id="IPR000182">
    <property type="entry name" value="GNAT_dom"/>
</dbReference>
<evidence type="ECO:0000313" key="4">
    <source>
        <dbReference type="EMBL" id="MBM7838891.1"/>
    </source>
</evidence>
<keyword evidence="5" id="KW-1185">Reference proteome</keyword>
<gene>
    <name evidence="4" type="ORF">JOC54_002150</name>
</gene>
<keyword evidence="1" id="KW-0808">Transferase</keyword>
<evidence type="ECO:0000256" key="2">
    <source>
        <dbReference type="ARBA" id="ARBA00023315"/>
    </source>
</evidence>
<dbReference type="Gene3D" id="3.40.630.30">
    <property type="match status" value="1"/>
</dbReference>
<dbReference type="InterPro" id="IPR051556">
    <property type="entry name" value="N-term/lysine_N-AcTrnsfr"/>
</dbReference>
<evidence type="ECO:0000259" key="3">
    <source>
        <dbReference type="PROSITE" id="PS51186"/>
    </source>
</evidence>
<dbReference type="Pfam" id="PF00583">
    <property type="entry name" value="Acetyltransf_1"/>
    <property type="match status" value="1"/>
</dbReference>
<sequence length="196" mass="22896">MHVRTYQKTDEQGWLRCRVLAFLNTSYFDNVLIKKETYVNSSIELVAIIDDQIVGLLDLEYEESDHTVCTLGTGRGGMIWHVAIHPDFRRRGIAQTILGEALKRADKLGLAYLEAWTRDDDWVHAWYEKQGFTKRSSYLHVYAEGANEMDRWFDGVEIETKPQFLFAHYLGDEKEQIKQSFQRVYECSGYVKTLLD</sequence>
<dbReference type="PROSITE" id="PS51186">
    <property type="entry name" value="GNAT"/>
    <property type="match status" value="1"/>
</dbReference>
<feature type="domain" description="N-acetyltransferase" evidence="3">
    <location>
        <begin position="1"/>
        <end position="154"/>
    </location>
</feature>
<comment type="caution">
    <text evidence="4">The sequence shown here is derived from an EMBL/GenBank/DDBJ whole genome shotgun (WGS) entry which is preliminary data.</text>
</comment>
<dbReference type="InterPro" id="IPR016181">
    <property type="entry name" value="Acyl_CoA_acyltransferase"/>
</dbReference>
<keyword evidence="2" id="KW-0012">Acyltransferase</keyword>
<accession>A0ABS2SUN9</accession>
<dbReference type="EMBL" id="JAFBCV010000005">
    <property type="protein sequence ID" value="MBM7838891.1"/>
    <property type="molecule type" value="Genomic_DNA"/>
</dbReference>
<evidence type="ECO:0000256" key="1">
    <source>
        <dbReference type="ARBA" id="ARBA00022679"/>
    </source>
</evidence>
<dbReference type="PANTHER" id="PTHR42919">
    <property type="entry name" value="N-ALPHA-ACETYLTRANSFERASE"/>
    <property type="match status" value="1"/>
</dbReference>
<dbReference type="SUPFAM" id="SSF55729">
    <property type="entry name" value="Acyl-CoA N-acyltransferases (Nat)"/>
    <property type="match status" value="1"/>
</dbReference>
<proteinExistence type="predicted"/>
<name>A0ABS2SUN9_9BACI</name>
<reference evidence="4" key="1">
    <citation type="submission" date="2021-01" db="EMBL/GenBank/DDBJ databases">
        <title>Genomic Encyclopedia of Type Strains, Phase IV (KMG-IV): sequencing the most valuable type-strain genomes for metagenomic binning, comparative biology and taxonomic classification.</title>
        <authorList>
            <person name="Goeker M."/>
        </authorList>
    </citation>
    <scope>NUCLEOTIDE SEQUENCE</scope>
    <source>
        <strain evidence="4">DSM 21943</strain>
    </source>
</reference>
<organism evidence="4 5">
    <name type="scientific">Shouchella xiaoxiensis</name>
    <dbReference type="NCBI Taxonomy" id="766895"/>
    <lineage>
        <taxon>Bacteria</taxon>
        <taxon>Bacillati</taxon>
        <taxon>Bacillota</taxon>
        <taxon>Bacilli</taxon>
        <taxon>Bacillales</taxon>
        <taxon>Bacillaceae</taxon>
        <taxon>Shouchella</taxon>
    </lineage>
</organism>
<evidence type="ECO:0000313" key="5">
    <source>
        <dbReference type="Proteomes" id="UP001179280"/>
    </source>
</evidence>